<evidence type="ECO:0000313" key="4">
    <source>
        <dbReference type="Proteomes" id="UP000281549"/>
    </source>
</evidence>
<dbReference type="InterPro" id="IPR001611">
    <property type="entry name" value="Leu-rich_rpt"/>
</dbReference>
<dbReference type="InterPro" id="IPR057207">
    <property type="entry name" value="FBXL15_LRR"/>
</dbReference>
<dbReference type="SUPFAM" id="SSF51206">
    <property type="entry name" value="cAMP-binding domain-like"/>
    <property type="match status" value="2"/>
</dbReference>
<dbReference type="InterPro" id="IPR018488">
    <property type="entry name" value="cNMP-bd_CS"/>
</dbReference>
<proteinExistence type="predicted"/>
<dbReference type="InterPro" id="IPR006553">
    <property type="entry name" value="Leu-rich_rpt_Cys-con_subtyp"/>
</dbReference>
<evidence type="ECO:0000259" key="2">
    <source>
        <dbReference type="PROSITE" id="PS50042"/>
    </source>
</evidence>
<dbReference type="PROSITE" id="PS00889">
    <property type="entry name" value="CNMP_BINDING_2"/>
    <property type="match status" value="1"/>
</dbReference>
<dbReference type="InterPro" id="IPR050648">
    <property type="entry name" value="F-box_LRR-repeat"/>
</dbReference>
<dbReference type="InterPro" id="IPR014710">
    <property type="entry name" value="RmlC-like_jellyroll"/>
</dbReference>
<name>A0A4P9YIQ7_ROZAC</name>
<dbReference type="EMBL" id="ML005220">
    <property type="protein sequence ID" value="RKP19456.1"/>
    <property type="molecule type" value="Genomic_DNA"/>
</dbReference>
<dbReference type="InterPro" id="IPR018490">
    <property type="entry name" value="cNMP-bd_dom_sf"/>
</dbReference>
<dbReference type="PANTHER" id="PTHR13382">
    <property type="entry name" value="MITOCHONDRIAL ATP SYNTHASE COUPLING FACTOR B"/>
    <property type="match status" value="1"/>
</dbReference>
<dbReference type="InterPro" id="IPR000595">
    <property type="entry name" value="cNMP-bd_dom"/>
</dbReference>
<feature type="domain" description="Cyclic nucleotide-binding" evidence="2">
    <location>
        <begin position="13"/>
        <end position="113"/>
    </location>
</feature>
<evidence type="ECO:0000313" key="3">
    <source>
        <dbReference type="EMBL" id="RKP19456.1"/>
    </source>
</evidence>
<dbReference type="Pfam" id="PF25372">
    <property type="entry name" value="DUF7885"/>
    <property type="match status" value="1"/>
</dbReference>
<dbReference type="Gene3D" id="2.60.120.10">
    <property type="entry name" value="Jelly Rolls"/>
    <property type="match status" value="2"/>
</dbReference>
<accession>A0A4P9YIQ7</accession>
<dbReference type="Pfam" id="PF00027">
    <property type="entry name" value="cNMP_binding"/>
    <property type="match status" value="2"/>
</dbReference>
<keyword evidence="1" id="KW-0833">Ubl conjugation pathway</keyword>
<dbReference type="SUPFAM" id="SSF52047">
    <property type="entry name" value="RNI-like"/>
    <property type="match status" value="1"/>
</dbReference>
<dbReference type="GO" id="GO:0005737">
    <property type="term" value="C:cytoplasm"/>
    <property type="evidence" value="ECO:0007669"/>
    <property type="project" value="TreeGrafter"/>
</dbReference>
<dbReference type="Pfam" id="PF13516">
    <property type="entry name" value="LRR_6"/>
    <property type="match status" value="1"/>
</dbReference>
<organism evidence="3 4">
    <name type="scientific">Rozella allomycis (strain CSF55)</name>
    <dbReference type="NCBI Taxonomy" id="988480"/>
    <lineage>
        <taxon>Eukaryota</taxon>
        <taxon>Fungi</taxon>
        <taxon>Fungi incertae sedis</taxon>
        <taxon>Cryptomycota</taxon>
        <taxon>Cryptomycota incertae sedis</taxon>
        <taxon>Rozella</taxon>
    </lineage>
</organism>
<reference evidence="4" key="1">
    <citation type="journal article" date="2018" name="Nat. Microbiol.">
        <title>Leveraging single-cell genomics to expand the fungal tree of life.</title>
        <authorList>
            <person name="Ahrendt S.R."/>
            <person name="Quandt C.A."/>
            <person name="Ciobanu D."/>
            <person name="Clum A."/>
            <person name="Salamov A."/>
            <person name="Andreopoulos B."/>
            <person name="Cheng J.F."/>
            <person name="Woyke T."/>
            <person name="Pelin A."/>
            <person name="Henrissat B."/>
            <person name="Reynolds N.K."/>
            <person name="Benny G.L."/>
            <person name="Smith M.E."/>
            <person name="James T.Y."/>
            <person name="Grigoriev I.V."/>
        </authorList>
    </citation>
    <scope>NUCLEOTIDE SEQUENCE [LARGE SCALE GENOMIC DNA]</scope>
    <source>
        <strain evidence="4">CSF55</strain>
    </source>
</reference>
<dbReference type="Proteomes" id="UP000281549">
    <property type="component" value="Unassembled WGS sequence"/>
</dbReference>
<dbReference type="PROSITE" id="PS50042">
    <property type="entry name" value="CNMP_BINDING_3"/>
    <property type="match status" value="2"/>
</dbReference>
<sequence length="718" mass="79391">MFELVTNLKSHDMFSTASEDFILNLASTMNVRIYQPGSTIIQEGDHGKTMFFLLKGTVNVIAGDSEIILAELKQGLFFGELALLFDCPRTASVIAKTKCIVSALTGGHLQQMLASEPQIEAHFKKIAQERYDLVQNRKNGADGIRKNNEETILDSLMKVKALNFINDSSILKSLCDILEKREYKADDIIFSVSDPATNVFIVLDGTVDLISQSNNENIVKMFKYDSFVGGSLASETYCYNAVAATDCFMLVIKRHILNDIERGKEVLSSMCSIENSISMGSSHSLYSSLNNSLNCENGLTNDHPTFELKIDVPFEIESKIENKETSGFLMPTNEALSFNPLKRRASVAVWADSRLANLAASKNNLSSYSSPLKNSLISSKNNGCNENTELCISQILKFLPLKDKLICRSINQMWFRGSKMEHSGNTLDFVPINKKITPQDFINTVSHFSPHTKHLNLRLCYQINDKAIIDSADFLENLETIDLHSCWDITNVGVSYLAQKCGLLKSINLSNCRKIDDDAIHALLLNAPLIQSISLSYCKLLTNNTMLFICQMGKNLRSLNLQRCTGISDAGFYELDNNLMQSMTDLDLSDCSYLTDAAISSCSKGMPNLKTLNLSFCCSLSPEALSIIADSFDLESLDLSFCGSSVTDSKALNMRGCVGLTDIGVRSIISYAKTLHSLNVTGCKQISASLVDECSRLFESPQAILTKPPNMTSRYSTT</sequence>
<dbReference type="Gene3D" id="3.80.10.10">
    <property type="entry name" value="Ribonuclease Inhibitor"/>
    <property type="match status" value="2"/>
</dbReference>
<dbReference type="PRINTS" id="PR00103">
    <property type="entry name" value="CAMPKINASE"/>
</dbReference>
<gene>
    <name evidence="3" type="ORF">ROZALSC1DRAFT_28949</name>
</gene>
<dbReference type="SMART" id="SM00367">
    <property type="entry name" value="LRR_CC"/>
    <property type="match status" value="8"/>
</dbReference>
<evidence type="ECO:0000256" key="1">
    <source>
        <dbReference type="ARBA" id="ARBA00022786"/>
    </source>
</evidence>
<dbReference type="InterPro" id="IPR032675">
    <property type="entry name" value="LRR_dom_sf"/>
</dbReference>
<dbReference type="CDD" id="cd00038">
    <property type="entry name" value="CAP_ED"/>
    <property type="match status" value="2"/>
</dbReference>
<dbReference type="PROSITE" id="PS00888">
    <property type="entry name" value="CNMP_BINDING_1"/>
    <property type="match status" value="1"/>
</dbReference>
<dbReference type="AlphaFoldDB" id="A0A4P9YIQ7"/>
<feature type="domain" description="Cyclic nucleotide-binding" evidence="2">
    <location>
        <begin position="167"/>
        <end position="229"/>
    </location>
</feature>
<dbReference type="SMART" id="SM00100">
    <property type="entry name" value="cNMP"/>
    <property type="match status" value="2"/>
</dbReference>
<protein>
    <submittedName>
        <fullName evidence="3">RNI-like protein</fullName>
    </submittedName>
</protein>